<dbReference type="RefSeq" id="WP_209642504.1">
    <property type="nucleotide sequence ID" value="NZ_JAGINW010000001.1"/>
</dbReference>
<comment type="caution">
    <text evidence="1">The sequence shown here is derived from an EMBL/GenBank/DDBJ whole genome shotgun (WGS) entry which is preliminary data.</text>
</comment>
<sequence length="197" mass="21871">MDGRAYLEKVIGDRLGSVRQVPEGSRTGTLNLPELEGIATGLIAAGALRPADAERILTDLRKTMARTSPRPVTADSPASKPLRVISLAGHTFIQGEVTITLVSLEVWSTMLILRSAVPTDHDWTPDTMIKFWDSRWRWRAWDDTGTQYRSTDSASSSLQDVVVDSRTFYPGPPEEARMLTLIVEHHEHQVAVEIPLV</sequence>
<gene>
    <name evidence="1" type="ORF">JOF56_005674</name>
</gene>
<keyword evidence="2" id="KW-1185">Reference proteome</keyword>
<proteinExistence type="predicted"/>
<accession>A0ABS4TLS9</accession>
<protein>
    <submittedName>
        <fullName evidence="1">Uncharacterized protein</fullName>
    </submittedName>
</protein>
<dbReference type="Proteomes" id="UP001519332">
    <property type="component" value="Unassembled WGS sequence"/>
</dbReference>
<evidence type="ECO:0000313" key="1">
    <source>
        <dbReference type="EMBL" id="MBP2325289.1"/>
    </source>
</evidence>
<reference evidence="1 2" key="1">
    <citation type="submission" date="2021-03" db="EMBL/GenBank/DDBJ databases">
        <title>Sequencing the genomes of 1000 actinobacteria strains.</title>
        <authorList>
            <person name="Klenk H.-P."/>
        </authorList>
    </citation>
    <scope>NUCLEOTIDE SEQUENCE [LARGE SCALE GENOMIC DNA]</scope>
    <source>
        <strain evidence="1 2">DSM 46670</strain>
    </source>
</reference>
<dbReference type="EMBL" id="JAGINW010000001">
    <property type="protein sequence ID" value="MBP2325289.1"/>
    <property type="molecule type" value="Genomic_DNA"/>
</dbReference>
<name>A0ABS4TLS9_9PSEU</name>
<organism evidence="1 2">
    <name type="scientific">Kibdelosporangium banguiense</name>
    <dbReference type="NCBI Taxonomy" id="1365924"/>
    <lineage>
        <taxon>Bacteria</taxon>
        <taxon>Bacillati</taxon>
        <taxon>Actinomycetota</taxon>
        <taxon>Actinomycetes</taxon>
        <taxon>Pseudonocardiales</taxon>
        <taxon>Pseudonocardiaceae</taxon>
        <taxon>Kibdelosporangium</taxon>
    </lineage>
</organism>
<evidence type="ECO:0000313" key="2">
    <source>
        <dbReference type="Proteomes" id="UP001519332"/>
    </source>
</evidence>